<proteinExistence type="predicted"/>
<feature type="transmembrane region" description="Helical" evidence="1">
    <location>
        <begin position="200"/>
        <end position="220"/>
    </location>
</feature>
<protein>
    <submittedName>
        <fullName evidence="2">Unannotated protein</fullName>
    </submittedName>
</protein>
<organism evidence="2">
    <name type="scientific">freshwater metagenome</name>
    <dbReference type="NCBI Taxonomy" id="449393"/>
    <lineage>
        <taxon>unclassified sequences</taxon>
        <taxon>metagenomes</taxon>
        <taxon>ecological metagenomes</taxon>
    </lineage>
</organism>
<keyword evidence="1" id="KW-0812">Transmembrane</keyword>
<dbReference type="AlphaFoldDB" id="A0A6J7RSI8"/>
<dbReference type="EMBL" id="CAFBPN010000161">
    <property type="protein sequence ID" value="CAB5031735.1"/>
    <property type="molecule type" value="Genomic_DNA"/>
</dbReference>
<keyword evidence="1" id="KW-1133">Transmembrane helix</keyword>
<evidence type="ECO:0000313" key="2">
    <source>
        <dbReference type="EMBL" id="CAB5031735.1"/>
    </source>
</evidence>
<name>A0A6J7RSI8_9ZZZZ</name>
<evidence type="ECO:0000256" key="1">
    <source>
        <dbReference type="SAM" id="Phobius"/>
    </source>
</evidence>
<gene>
    <name evidence="2" type="ORF">UFOPK4098_01619</name>
</gene>
<sequence length="236" mass="25263">MVVNPDGSGNVTVTIDVDKEIVQRSPDIADNLDFSDLKKNGWKLTEPVDTASGGKQLVLVRDFANESEATAVLAQLNGNRGPFREVILRRGGKARDSSWNLSGRLEVTGGLQAFADDQLIAALGATPYESTVKSQNLDLGKALTIEFVASLPGELKSSTAIPENGKLSWRVATDGTPVDLATSTENVDVVGTLGGIASKIGLVLLIAWLGLMAVLGALLYKRQYDRQRKRASRSRN</sequence>
<keyword evidence="1" id="KW-0472">Membrane</keyword>
<accession>A0A6J7RSI8</accession>
<reference evidence="2" key="1">
    <citation type="submission" date="2020-05" db="EMBL/GenBank/DDBJ databases">
        <authorList>
            <person name="Chiriac C."/>
            <person name="Salcher M."/>
            <person name="Ghai R."/>
            <person name="Kavagutti S V."/>
        </authorList>
    </citation>
    <scope>NUCLEOTIDE SEQUENCE</scope>
</reference>